<dbReference type="InParanoid" id="A0A0C3P2U2"/>
<evidence type="ECO:0000313" key="2">
    <source>
        <dbReference type="Proteomes" id="UP000054217"/>
    </source>
</evidence>
<reference evidence="1 2" key="1">
    <citation type="submission" date="2014-04" db="EMBL/GenBank/DDBJ databases">
        <authorList>
            <consortium name="DOE Joint Genome Institute"/>
            <person name="Kuo A."/>
            <person name="Kohler A."/>
            <person name="Costa M.D."/>
            <person name="Nagy L.G."/>
            <person name="Floudas D."/>
            <person name="Copeland A."/>
            <person name="Barry K.W."/>
            <person name="Cichocki N."/>
            <person name="Veneault-Fourrey C."/>
            <person name="LaButti K."/>
            <person name="Lindquist E.A."/>
            <person name="Lipzen A."/>
            <person name="Lundell T."/>
            <person name="Morin E."/>
            <person name="Murat C."/>
            <person name="Sun H."/>
            <person name="Tunlid A."/>
            <person name="Henrissat B."/>
            <person name="Grigoriev I.V."/>
            <person name="Hibbett D.S."/>
            <person name="Martin F."/>
            <person name="Nordberg H.P."/>
            <person name="Cantor M.N."/>
            <person name="Hua S.X."/>
        </authorList>
    </citation>
    <scope>NUCLEOTIDE SEQUENCE [LARGE SCALE GENOMIC DNA]</scope>
    <source>
        <strain evidence="1 2">Marx 270</strain>
    </source>
</reference>
<accession>A0A0C3P2U2</accession>
<reference evidence="2" key="2">
    <citation type="submission" date="2015-01" db="EMBL/GenBank/DDBJ databases">
        <title>Evolutionary Origins and Diversification of the Mycorrhizal Mutualists.</title>
        <authorList>
            <consortium name="DOE Joint Genome Institute"/>
            <consortium name="Mycorrhizal Genomics Consortium"/>
            <person name="Kohler A."/>
            <person name="Kuo A."/>
            <person name="Nagy L.G."/>
            <person name="Floudas D."/>
            <person name="Copeland A."/>
            <person name="Barry K.W."/>
            <person name="Cichocki N."/>
            <person name="Veneault-Fourrey C."/>
            <person name="LaButti K."/>
            <person name="Lindquist E.A."/>
            <person name="Lipzen A."/>
            <person name="Lundell T."/>
            <person name="Morin E."/>
            <person name="Murat C."/>
            <person name="Riley R."/>
            <person name="Ohm R."/>
            <person name="Sun H."/>
            <person name="Tunlid A."/>
            <person name="Henrissat B."/>
            <person name="Grigoriev I.V."/>
            <person name="Hibbett D.S."/>
            <person name="Martin F."/>
        </authorList>
    </citation>
    <scope>NUCLEOTIDE SEQUENCE [LARGE SCALE GENOMIC DNA]</scope>
    <source>
        <strain evidence="2">Marx 270</strain>
    </source>
</reference>
<name>A0A0C3P2U2_PISTI</name>
<organism evidence="1 2">
    <name type="scientific">Pisolithus tinctorius Marx 270</name>
    <dbReference type="NCBI Taxonomy" id="870435"/>
    <lineage>
        <taxon>Eukaryota</taxon>
        <taxon>Fungi</taxon>
        <taxon>Dikarya</taxon>
        <taxon>Basidiomycota</taxon>
        <taxon>Agaricomycotina</taxon>
        <taxon>Agaricomycetes</taxon>
        <taxon>Agaricomycetidae</taxon>
        <taxon>Boletales</taxon>
        <taxon>Sclerodermatineae</taxon>
        <taxon>Pisolithaceae</taxon>
        <taxon>Pisolithus</taxon>
    </lineage>
</organism>
<dbReference type="EMBL" id="KN831985">
    <property type="protein sequence ID" value="KIO01816.1"/>
    <property type="molecule type" value="Genomic_DNA"/>
</dbReference>
<dbReference type="AlphaFoldDB" id="A0A0C3P2U2"/>
<proteinExistence type="predicted"/>
<evidence type="ECO:0000313" key="1">
    <source>
        <dbReference type="EMBL" id="KIO01816.1"/>
    </source>
</evidence>
<dbReference type="HOGENOM" id="CLU_2672083_0_0_1"/>
<keyword evidence="2" id="KW-1185">Reference proteome</keyword>
<protein>
    <submittedName>
        <fullName evidence="1">Uncharacterized protein</fullName>
    </submittedName>
</protein>
<dbReference type="Proteomes" id="UP000054217">
    <property type="component" value="Unassembled WGS sequence"/>
</dbReference>
<gene>
    <name evidence="1" type="ORF">M404DRAFT_1002772</name>
</gene>
<sequence>MTRWGKKMLQEVIRNTLVTPISTTHILPGDTPTGARLIFLGKGSMSILGVWRAPSEGRGDENMRDYIPIGRWADS</sequence>